<sequence length="511" mass="56591">MEPNIIVPLCALVCAVAIFIAHRAPAKDGREPPALRHKIPFVGHLLGFIRYGQNYPAQLSAAHPDIPIFTLDLLVAKFYVINSPDLISPVQRNSQTLSFEFFINCSSSQFLGIKGPGMVLLKEKQKGGGGLSMKITHAMTPALLGEGLDRMNEMMITYLKISVDQIGAAADPGQDLVAWCRHAITAAATESAYGKLNPYKNRRLENAFWTVEQNLEKFMTSILPQLTISKVYTAREALVQAFINYYDNGDLDDASALVKARFTEQHDAGATLADTARLEGGMTLGLLSNTVPASFWTLYEICSRPDLLSEIRAEIQERALHVKDGVHTVDLADIRDNCELLVSTFQEVLRYRSRALPMRMVYEDVILNDRYLLKEGSIVQMPSPTFHRNESLWGSNSDVFNPKRFMKDGKRESRRMAGFLAFGMSPSLCPGRHFATGEVLALTAMLLLRYDVIPVRGSWEVSKCAPESAAASFDLPVGEFPVQFKARREFEGTVWAYAVTAGGGRFGLITG</sequence>
<evidence type="ECO:0000313" key="8">
    <source>
        <dbReference type="Proteomes" id="UP000572817"/>
    </source>
</evidence>
<dbReference type="GO" id="GO:0005506">
    <property type="term" value="F:iron ion binding"/>
    <property type="evidence" value="ECO:0007669"/>
    <property type="project" value="InterPro"/>
</dbReference>
<dbReference type="PANTHER" id="PTHR47582:SF1">
    <property type="entry name" value="P450, PUTATIVE (EUROFUNG)-RELATED"/>
    <property type="match status" value="1"/>
</dbReference>
<dbReference type="Pfam" id="PF00067">
    <property type="entry name" value="p450"/>
    <property type="match status" value="1"/>
</dbReference>
<name>A0A8H4N8S4_9PEZI</name>
<dbReference type="CDD" id="cd11040">
    <property type="entry name" value="CYP7_CYP8-like"/>
    <property type="match status" value="1"/>
</dbReference>
<dbReference type="GO" id="GO:0004497">
    <property type="term" value="F:monooxygenase activity"/>
    <property type="evidence" value="ECO:0007669"/>
    <property type="project" value="InterPro"/>
</dbReference>
<dbReference type="InterPro" id="IPR053007">
    <property type="entry name" value="CYP450_monoxygenase_sec-met"/>
</dbReference>
<accession>A0A8H4N8S4</accession>
<dbReference type="GO" id="GO:0016705">
    <property type="term" value="F:oxidoreductase activity, acting on paired donors, with incorporation or reduction of molecular oxygen"/>
    <property type="evidence" value="ECO:0007669"/>
    <property type="project" value="InterPro"/>
</dbReference>
<comment type="similarity">
    <text evidence="2">Belongs to the cytochrome P450 family.</text>
</comment>
<proteinExistence type="inferred from homology"/>
<dbReference type="Gene3D" id="1.10.630.10">
    <property type="entry name" value="Cytochrome P450"/>
    <property type="match status" value="1"/>
</dbReference>
<keyword evidence="4 5" id="KW-0408">Iron</keyword>
<comment type="caution">
    <text evidence="7">The sequence shown here is derived from an EMBL/GenBank/DDBJ whole genome shotgun (WGS) entry which is preliminary data.</text>
</comment>
<dbReference type="AlphaFoldDB" id="A0A8H4N8S4"/>
<evidence type="ECO:0000256" key="6">
    <source>
        <dbReference type="SAM" id="SignalP"/>
    </source>
</evidence>
<evidence type="ECO:0000256" key="4">
    <source>
        <dbReference type="ARBA" id="ARBA00023004"/>
    </source>
</evidence>
<evidence type="ECO:0000256" key="3">
    <source>
        <dbReference type="ARBA" id="ARBA00022723"/>
    </source>
</evidence>
<keyword evidence="8" id="KW-1185">Reference proteome</keyword>
<dbReference type="PANTHER" id="PTHR47582">
    <property type="entry name" value="P450, PUTATIVE (EUROFUNG)-RELATED"/>
    <property type="match status" value="1"/>
</dbReference>
<dbReference type="SUPFAM" id="SSF48264">
    <property type="entry name" value="Cytochrome P450"/>
    <property type="match status" value="1"/>
</dbReference>
<evidence type="ECO:0000256" key="2">
    <source>
        <dbReference type="ARBA" id="ARBA00010617"/>
    </source>
</evidence>
<feature type="signal peptide" evidence="6">
    <location>
        <begin position="1"/>
        <end position="26"/>
    </location>
</feature>
<dbReference type="InterPro" id="IPR001128">
    <property type="entry name" value="Cyt_P450"/>
</dbReference>
<protein>
    <submittedName>
        <fullName evidence="7">Cytochrome P450</fullName>
    </submittedName>
</protein>
<keyword evidence="6" id="KW-0732">Signal</keyword>
<evidence type="ECO:0000256" key="1">
    <source>
        <dbReference type="ARBA" id="ARBA00001971"/>
    </source>
</evidence>
<feature type="binding site" description="axial binding residue" evidence="5">
    <location>
        <position position="429"/>
    </location>
    <ligand>
        <name>heme</name>
        <dbReference type="ChEBI" id="CHEBI:30413"/>
    </ligand>
    <ligandPart>
        <name>Fe</name>
        <dbReference type="ChEBI" id="CHEBI:18248"/>
    </ligandPart>
</feature>
<dbReference type="InterPro" id="IPR002403">
    <property type="entry name" value="Cyt_P450_E_grp-IV"/>
</dbReference>
<evidence type="ECO:0000313" key="7">
    <source>
        <dbReference type="EMBL" id="KAF4306717.1"/>
    </source>
</evidence>
<dbReference type="EMBL" id="WWBZ02000033">
    <property type="protein sequence ID" value="KAF4306717.1"/>
    <property type="molecule type" value="Genomic_DNA"/>
</dbReference>
<dbReference type="GO" id="GO:0020037">
    <property type="term" value="F:heme binding"/>
    <property type="evidence" value="ECO:0007669"/>
    <property type="project" value="InterPro"/>
</dbReference>
<keyword evidence="3 5" id="KW-0479">Metal-binding</keyword>
<keyword evidence="5" id="KW-0349">Heme</keyword>
<organism evidence="7 8">
    <name type="scientific">Botryosphaeria dothidea</name>
    <dbReference type="NCBI Taxonomy" id="55169"/>
    <lineage>
        <taxon>Eukaryota</taxon>
        <taxon>Fungi</taxon>
        <taxon>Dikarya</taxon>
        <taxon>Ascomycota</taxon>
        <taxon>Pezizomycotina</taxon>
        <taxon>Dothideomycetes</taxon>
        <taxon>Dothideomycetes incertae sedis</taxon>
        <taxon>Botryosphaeriales</taxon>
        <taxon>Botryosphaeriaceae</taxon>
        <taxon>Botryosphaeria</taxon>
    </lineage>
</organism>
<comment type="cofactor">
    <cofactor evidence="1 5">
        <name>heme</name>
        <dbReference type="ChEBI" id="CHEBI:30413"/>
    </cofactor>
</comment>
<reference evidence="7" key="1">
    <citation type="submission" date="2020-04" db="EMBL/GenBank/DDBJ databases">
        <title>Genome Assembly and Annotation of Botryosphaeria dothidea sdau 11-99, a Latent Pathogen of Apple Fruit Ring Rot in China.</title>
        <authorList>
            <person name="Yu C."/>
            <person name="Diao Y."/>
            <person name="Lu Q."/>
            <person name="Zhao J."/>
            <person name="Cui S."/>
            <person name="Peng C."/>
            <person name="He B."/>
            <person name="Liu H."/>
        </authorList>
    </citation>
    <scope>NUCLEOTIDE SEQUENCE [LARGE SCALE GENOMIC DNA]</scope>
    <source>
        <strain evidence="7">Sdau11-99</strain>
    </source>
</reference>
<dbReference type="PRINTS" id="PR00465">
    <property type="entry name" value="EP450IV"/>
</dbReference>
<dbReference type="Proteomes" id="UP000572817">
    <property type="component" value="Unassembled WGS sequence"/>
</dbReference>
<dbReference type="OrthoDB" id="1470350at2759"/>
<evidence type="ECO:0000256" key="5">
    <source>
        <dbReference type="PIRSR" id="PIRSR602403-1"/>
    </source>
</evidence>
<feature type="chain" id="PRO_5034346662" evidence="6">
    <location>
        <begin position="27"/>
        <end position="511"/>
    </location>
</feature>
<dbReference type="InterPro" id="IPR036396">
    <property type="entry name" value="Cyt_P450_sf"/>
</dbReference>
<gene>
    <name evidence="7" type="ORF">GTA08_BOTSDO05977</name>
</gene>